<organism evidence="1 2">
    <name type="scientific">Populus alba</name>
    <name type="common">White poplar</name>
    <dbReference type="NCBI Taxonomy" id="43335"/>
    <lineage>
        <taxon>Eukaryota</taxon>
        <taxon>Viridiplantae</taxon>
        <taxon>Streptophyta</taxon>
        <taxon>Embryophyta</taxon>
        <taxon>Tracheophyta</taxon>
        <taxon>Spermatophyta</taxon>
        <taxon>Magnoliopsida</taxon>
        <taxon>eudicotyledons</taxon>
        <taxon>Gunneridae</taxon>
        <taxon>Pentapetalae</taxon>
        <taxon>rosids</taxon>
        <taxon>fabids</taxon>
        <taxon>Malpighiales</taxon>
        <taxon>Salicaceae</taxon>
        <taxon>Saliceae</taxon>
        <taxon>Populus</taxon>
    </lineage>
</organism>
<protein>
    <submittedName>
        <fullName evidence="1">Uncharacterized protein</fullName>
    </submittedName>
</protein>
<evidence type="ECO:0000313" key="1">
    <source>
        <dbReference type="EMBL" id="KAL3570662.1"/>
    </source>
</evidence>
<reference evidence="1 2" key="1">
    <citation type="journal article" date="2024" name="Plant Biotechnol. J.">
        <title>Genome and CRISPR/Cas9 system of a widespread forest tree (Populus alba) in the world.</title>
        <authorList>
            <person name="Liu Y.J."/>
            <person name="Jiang P.F."/>
            <person name="Han X.M."/>
            <person name="Li X.Y."/>
            <person name="Wang H.M."/>
            <person name="Wang Y.J."/>
            <person name="Wang X.X."/>
            <person name="Zeng Q.Y."/>
        </authorList>
    </citation>
    <scope>NUCLEOTIDE SEQUENCE [LARGE SCALE GENOMIC DNA]</scope>
    <source>
        <strain evidence="2">cv. PAL-ZL1</strain>
    </source>
</reference>
<keyword evidence="2" id="KW-1185">Reference proteome</keyword>
<accession>A0ACC4AX04</accession>
<dbReference type="Proteomes" id="UP000309997">
    <property type="component" value="Unassembled WGS sequence"/>
</dbReference>
<proteinExistence type="predicted"/>
<name>A0ACC4AX04_POPAL</name>
<comment type="caution">
    <text evidence="1">The sequence shown here is derived from an EMBL/GenBank/DDBJ whole genome shotgun (WGS) entry which is preliminary data.</text>
</comment>
<evidence type="ECO:0000313" key="2">
    <source>
        <dbReference type="Proteomes" id="UP000309997"/>
    </source>
</evidence>
<sequence length="75" mass="8379">MARTMRRTMLVMERMEVAIFRERYDSAGGEEKVAPLKGGAFMAAVGRSFSVAGTVENEMKAEENPSRMLSTNHHD</sequence>
<dbReference type="EMBL" id="RCHU02000015">
    <property type="protein sequence ID" value="KAL3570662.1"/>
    <property type="molecule type" value="Genomic_DNA"/>
</dbReference>
<gene>
    <name evidence="1" type="ORF">D5086_027911</name>
</gene>